<feature type="region of interest" description="Disordered" evidence="9">
    <location>
        <begin position="348"/>
        <end position="377"/>
    </location>
</feature>
<evidence type="ECO:0000313" key="11">
    <source>
        <dbReference type="EMBL" id="KKQ74562.1"/>
    </source>
</evidence>
<dbReference type="GO" id="GO:0004820">
    <property type="term" value="F:glycine-tRNA ligase activity"/>
    <property type="evidence" value="ECO:0007669"/>
    <property type="project" value="UniProtKB-UniRule"/>
</dbReference>
<dbReference type="InterPro" id="IPR004154">
    <property type="entry name" value="Anticodon-bd"/>
</dbReference>
<dbReference type="GO" id="GO:0006426">
    <property type="term" value="P:glycyl-tRNA aminoacylation"/>
    <property type="evidence" value="ECO:0007669"/>
    <property type="project" value="UniProtKB-UniRule"/>
</dbReference>
<dbReference type="PROSITE" id="PS50862">
    <property type="entry name" value="AA_TRNA_LIGASE_II"/>
    <property type="match status" value="1"/>
</dbReference>
<feature type="compositionally biased region" description="Polar residues" evidence="9">
    <location>
        <begin position="111"/>
        <end position="124"/>
    </location>
</feature>
<dbReference type="HAMAP" id="MF_00253_B">
    <property type="entry name" value="Gly_tRNA_synth_B"/>
    <property type="match status" value="1"/>
</dbReference>
<comment type="caution">
    <text evidence="11">The sequence shown here is derived from an EMBL/GenBank/DDBJ whole genome shotgun (WGS) entry which is preliminary data.</text>
</comment>
<evidence type="ECO:0000256" key="1">
    <source>
        <dbReference type="ARBA" id="ARBA00008226"/>
    </source>
</evidence>
<dbReference type="Pfam" id="PF03129">
    <property type="entry name" value="HGTP_anticodon"/>
    <property type="match status" value="1"/>
</dbReference>
<dbReference type="GO" id="GO:0004081">
    <property type="term" value="F:bis(5'-nucleosyl)-tetraphosphatase (asymmetrical) activity"/>
    <property type="evidence" value="ECO:0007669"/>
    <property type="project" value="UniProtKB-ARBA"/>
</dbReference>
<dbReference type="PANTHER" id="PTHR10745:SF8">
    <property type="entry name" value="DNA POLYMERASE SUBUNIT GAMMA-2, MITOCHONDRIAL"/>
    <property type="match status" value="1"/>
</dbReference>
<comment type="subcellular location">
    <subcellularLocation>
        <location evidence="8">Cytoplasm</location>
    </subcellularLocation>
</comment>
<keyword evidence="3 8" id="KW-0436">Ligase</keyword>
<dbReference type="FunFam" id="3.40.50.800:FF:000002">
    <property type="entry name" value="Glycine--tRNA ligase"/>
    <property type="match status" value="1"/>
</dbReference>
<dbReference type="GO" id="GO:0005737">
    <property type="term" value="C:cytoplasm"/>
    <property type="evidence" value="ECO:0007669"/>
    <property type="project" value="UniProtKB-SubCell"/>
</dbReference>
<evidence type="ECO:0000256" key="9">
    <source>
        <dbReference type="SAM" id="MobiDB-lite"/>
    </source>
</evidence>
<dbReference type="SUPFAM" id="SSF52954">
    <property type="entry name" value="Class II aaRS ABD-related"/>
    <property type="match status" value="1"/>
</dbReference>
<dbReference type="InterPro" id="IPR002314">
    <property type="entry name" value="aa-tRNA-synt_IIb"/>
</dbReference>
<comment type="caution">
    <text evidence="8">Lacks conserved residue(s) required for the propagation of feature annotation.</text>
</comment>
<dbReference type="NCBIfam" id="TIGR00389">
    <property type="entry name" value="glyS_dimeric"/>
    <property type="match status" value="1"/>
</dbReference>
<dbReference type="InterPro" id="IPR045864">
    <property type="entry name" value="aa-tRNA-synth_II/BPL/LPL"/>
</dbReference>
<dbReference type="InterPro" id="IPR022961">
    <property type="entry name" value="Gly_tRNA_ligase_bac"/>
</dbReference>
<evidence type="ECO:0000256" key="4">
    <source>
        <dbReference type="ARBA" id="ARBA00022741"/>
    </source>
</evidence>
<dbReference type="Pfam" id="PF00587">
    <property type="entry name" value="tRNA-synt_2b"/>
    <property type="match status" value="1"/>
</dbReference>
<evidence type="ECO:0000256" key="5">
    <source>
        <dbReference type="ARBA" id="ARBA00022840"/>
    </source>
</evidence>
<evidence type="ECO:0000256" key="2">
    <source>
        <dbReference type="ARBA" id="ARBA00022490"/>
    </source>
</evidence>
<feature type="binding site" evidence="8">
    <location>
        <begin position="326"/>
        <end position="330"/>
    </location>
    <ligand>
        <name>substrate</name>
    </ligand>
</feature>
<dbReference type="PANTHER" id="PTHR10745">
    <property type="entry name" value="GLYCYL-TRNA SYNTHETASE/DNA POLYMERASE SUBUNIT GAMMA-2"/>
    <property type="match status" value="1"/>
</dbReference>
<dbReference type="InterPro" id="IPR033731">
    <property type="entry name" value="GlyRS-like_core"/>
</dbReference>
<dbReference type="GO" id="GO:0070062">
    <property type="term" value="C:extracellular exosome"/>
    <property type="evidence" value="ECO:0007669"/>
    <property type="project" value="UniProtKB-ARBA"/>
</dbReference>
<dbReference type="GO" id="GO:0005524">
    <property type="term" value="F:ATP binding"/>
    <property type="evidence" value="ECO:0007669"/>
    <property type="project" value="UniProtKB-UniRule"/>
</dbReference>
<feature type="binding site" evidence="8">
    <location>
        <begin position="286"/>
        <end position="287"/>
    </location>
    <ligand>
        <name>ATP</name>
        <dbReference type="ChEBI" id="CHEBI:30616"/>
    </ligand>
</feature>
<protein>
    <recommendedName>
        <fullName evidence="8">Glycine--tRNA ligase</fullName>
        <ecNumber evidence="8">6.1.1.14</ecNumber>
    </recommendedName>
    <alternativeName>
        <fullName evidence="8">Glycyl-tRNA synthetase</fullName>
        <shortName evidence="8">GlyRS</shortName>
    </alternativeName>
</protein>
<evidence type="ECO:0000256" key="3">
    <source>
        <dbReference type="ARBA" id="ARBA00022598"/>
    </source>
</evidence>
<dbReference type="NCBIfam" id="NF003211">
    <property type="entry name" value="PRK04173.1"/>
    <property type="match status" value="1"/>
</dbReference>
<keyword evidence="6 8" id="KW-0648">Protein biosynthesis</keyword>
<evidence type="ECO:0000313" key="12">
    <source>
        <dbReference type="Proteomes" id="UP000034498"/>
    </source>
</evidence>
<feature type="region of interest" description="Disordered" evidence="9">
    <location>
        <begin position="104"/>
        <end position="131"/>
    </location>
</feature>
<keyword evidence="5 8" id="KW-0067">ATP-binding</keyword>
<comment type="function">
    <text evidence="8">Catalyzes the attachment of glycine to tRNA(Gly).</text>
</comment>
<evidence type="ECO:0000259" key="10">
    <source>
        <dbReference type="PROSITE" id="PS50862"/>
    </source>
</evidence>
<evidence type="ECO:0000256" key="6">
    <source>
        <dbReference type="ARBA" id="ARBA00022917"/>
    </source>
</evidence>
<reference evidence="11 12" key="1">
    <citation type="journal article" date="2015" name="Nature">
        <title>rRNA introns, odd ribosomes, and small enigmatic genomes across a large radiation of phyla.</title>
        <authorList>
            <person name="Brown C.T."/>
            <person name="Hug L.A."/>
            <person name="Thomas B.C."/>
            <person name="Sharon I."/>
            <person name="Castelle C.J."/>
            <person name="Singh A."/>
            <person name="Wilkins M.J."/>
            <person name="Williams K.H."/>
            <person name="Banfield J.F."/>
        </authorList>
    </citation>
    <scope>NUCLEOTIDE SEQUENCE [LARGE SCALE GENOMIC DNA]</scope>
</reference>
<feature type="compositionally biased region" description="Basic and acidic residues" evidence="9">
    <location>
        <begin position="348"/>
        <end position="357"/>
    </location>
</feature>
<dbReference type="InterPro" id="IPR027031">
    <property type="entry name" value="Gly-tRNA_synthase/POLG2"/>
</dbReference>
<dbReference type="PRINTS" id="PR01043">
    <property type="entry name" value="TRNASYNTHGLY"/>
</dbReference>
<keyword evidence="2 8" id="KW-0963">Cytoplasm</keyword>
<dbReference type="InterPro" id="IPR002315">
    <property type="entry name" value="tRNA-synt_gly"/>
</dbReference>
<organism evidence="11 12">
    <name type="scientific">Berkelbacteria bacterium GW2011_GWB1_38_5</name>
    <dbReference type="NCBI Taxonomy" id="1618336"/>
    <lineage>
        <taxon>Bacteria</taxon>
        <taxon>Candidatus Berkelbacteria</taxon>
    </lineage>
</organism>
<sequence>MSNEKNLEKIVSWAKRRGFIFPDSEIYGGLSGIYDFGPYGLALKNNIKKLWWKTFVEDRDDVVGIESAILMNRKVWQASGHEGNFVDEMVECRKCHQRFRIDEISQEENSKTQNPNIKQSSNIKCPNGGEHEFTEPKKFNPMFKTHVGVIEDEKSMTYLRPETAQGMFVNFKQVMETSRKKVPFGIAQMGKSFRNEINTKDFLFRVREFEIAEIEYFVKPPSTSSGQAGDDEKFFDEWLKNWEDFVLGLGIKKENIKQYEHPKEGLSHYSKRTVDIQYNYPFGWKELTGCANRTDFDLKSHQKSSGKGLSCFDEQSKEKYIPYVIEPTMGIERLMLAIICDAFEEVPDGRQDSHPEQSEGSPANAGLADKLPDSSSPSQNDTLEIVLHFLPKLAPVKIAVLPLVKKLSKDARAVYDDLKSCWGDIEFDESGSIGRRYRRQDEIGTPFCVTFDFDSLEDKKVTVRDRDSMKQDRIEIKELKNYLFGKLSF</sequence>
<dbReference type="Gene3D" id="3.40.50.800">
    <property type="entry name" value="Anticodon-binding domain"/>
    <property type="match status" value="1"/>
</dbReference>
<feature type="binding site" evidence="8">
    <location>
        <position position="162"/>
    </location>
    <ligand>
        <name>substrate</name>
    </ligand>
</feature>
<keyword evidence="4 8" id="KW-0547">Nucleotide-binding</keyword>
<dbReference type="CDD" id="cd00858">
    <property type="entry name" value="GlyRS_anticodon"/>
    <property type="match status" value="1"/>
</dbReference>
<dbReference type="Proteomes" id="UP000034498">
    <property type="component" value="Unassembled WGS sequence"/>
</dbReference>
<dbReference type="GO" id="GO:1990742">
    <property type="term" value="C:microvesicle"/>
    <property type="evidence" value="ECO:0007669"/>
    <property type="project" value="UniProtKB-ARBA"/>
</dbReference>
<dbReference type="PATRIC" id="fig|1618336.3.peg.105"/>
<gene>
    <name evidence="8" type="primary">glyQS</name>
    <name evidence="11" type="ORF">US94_C0002G0022</name>
</gene>
<dbReference type="InterPro" id="IPR006195">
    <property type="entry name" value="aa-tRNA-synth_II"/>
</dbReference>
<proteinExistence type="inferred from homology"/>
<feature type="binding site" evidence="8">
    <location>
        <position position="100"/>
    </location>
    <ligand>
        <name>substrate</name>
    </ligand>
</feature>
<keyword evidence="7 8" id="KW-0030">Aminoacyl-tRNA synthetase</keyword>
<name>A0A0G0K6U0_9BACT</name>
<dbReference type="EMBL" id="LBUX01000002">
    <property type="protein sequence ID" value="KKQ74562.1"/>
    <property type="molecule type" value="Genomic_DNA"/>
</dbReference>
<dbReference type="AlphaFoldDB" id="A0A0G0K6U0"/>
<evidence type="ECO:0000256" key="8">
    <source>
        <dbReference type="HAMAP-Rule" id="MF_00253"/>
    </source>
</evidence>
<comment type="similarity">
    <text evidence="1 8">Belongs to the class-II aminoacyl-tRNA synthetase family.</text>
</comment>
<evidence type="ECO:0000256" key="7">
    <source>
        <dbReference type="ARBA" id="ARBA00023146"/>
    </source>
</evidence>
<dbReference type="GO" id="GO:0015966">
    <property type="term" value="P:diadenosine tetraphosphate biosynthetic process"/>
    <property type="evidence" value="ECO:0007669"/>
    <property type="project" value="UniProtKB-ARBA"/>
</dbReference>
<dbReference type="Gene3D" id="3.30.930.10">
    <property type="entry name" value="Bira Bifunctional Protein, Domain 2"/>
    <property type="match status" value="1"/>
</dbReference>
<comment type="catalytic activity">
    <reaction evidence="8">
        <text>tRNA(Gly) + glycine + ATP = glycyl-tRNA(Gly) + AMP + diphosphate</text>
        <dbReference type="Rhea" id="RHEA:16013"/>
        <dbReference type="Rhea" id="RHEA-COMP:9664"/>
        <dbReference type="Rhea" id="RHEA-COMP:9683"/>
        <dbReference type="ChEBI" id="CHEBI:30616"/>
        <dbReference type="ChEBI" id="CHEBI:33019"/>
        <dbReference type="ChEBI" id="CHEBI:57305"/>
        <dbReference type="ChEBI" id="CHEBI:78442"/>
        <dbReference type="ChEBI" id="CHEBI:78522"/>
        <dbReference type="ChEBI" id="CHEBI:456215"/>
        <dbReference type="EC" id="6.1.1.14"/>
    </reaction>
</comment>
<dbReference type="CDD" id="cd00774">
    <property type="entry name" value="GlyRS-like_core"/>
    <property type="match status" value="1"/>
</dbReference>
<feature type="domain" description="Aminoacyl-transfer RNA synthetases class-II family profile" evidence="10">
    <location>
        <begin position="8"/>
        <end position="347"/>
    </location>
</feature>
<feature type="binding site" evidence="8">
    <location>
        <begin position="330"/>
        <end position="333"/>
    </location>
    <ligand>
        <name>ATP</name>
        <dbReference type="ChEBI" id="CHEBI:30616"/>
    </ligand>
</feature>
<dbReference type="SUPFAM" id="SSF55681">
    <property type="entry name" value="Class II aaRS and biotin synthetases"/>
    <property type="match status" value="1"/>
</dbReference>
<feature type="binding site" evidence="8">
    <location>
        <begin position="204"/>
        <end position="209"/>
    </location>
    <ligand>
        <name>ATP</name>
        <dbReference type="ChEBI" id="CHEBI:30616"/>
    </ligand>
</feature>
<dbReference type="InterPro" id="IPR036621">
    <property type="entry name" value="Anticodon-bd_dom_sf"/>
</dbReference>
<comment type="subunit">
    <text evidence="8">Homodimer.</text>
</comment>
<feature type="binding site" evidence="8">
    <location>
        <begin position="194"/>
        <end position="196"/>
    </location>
    <ligand>
        <name>ATP</name>
        <dbReference type="ChEBI" id="CHEBI:30616"/>
    </ligand>
</feature>
<dbReference type="STRING" id="1618336.US94_C0002G0022"/>
<accession>A0A0G0K6U0</accession>
<dbReference type="EC" id="6.1.1.14" evidence="8"/>